<sequence>MSERSPCGGGVCCETDPPWLEGWFMSSTPQGDSCQLRLEPWGYVLVALAAFLAAALLCLAVLLGRRCRLCCCPPCCLGAAAGVGAPPARASGGRVRGGRGPPVPLVGWATAAPRPSRSLDGFHALVADYSPANHDQGCRVGDYTSWVASLAPDTAAALLRHGELRERHEESLRRGRARHVARILGHRLLPPWASSEAFTPLGEHEGRAGGSKGAGGPEVSTVTVHAAADGKDARAADATASPGRGPRLFRWWRGSGAAASGAEGRRPEPEPDKDKAVDVEAQARGATEEGPKEPNEKQQGAGLEGEQVEGSGGDASPRRRVRWRSPFKLWGRKQSGEVGAGAAAPMAQEESAAGAGGAEDAAGAGEAGAGGQPGEEAARDRPDEGEVAGAAPDGLPPSPTGGPPAKRGWLAFLGRKKAEPVPTAAHTGGDEAKMATAAGRKPWLGSIFGRGGVSSEAAPADEPRDSEANEAETSKKGEAPPSGVQAEGAAAAAAAAGASPPARRKWLAGLWPFRRDAEGRGEAEREGKEGEEADTALEGGSGPGAGPILSPFETVQGEHGDGGGPSGEAAPRTPGSEGSSKTESYQTGVRGEGGGSEGSGPRLSGSDGGEAEAHSVHQQVSAAAQGQAAGGSGAAPGPARSGHATEEESDPFSDVEEVLDEELPAQKGNDSR</sequence>
<keyword evidence="2" id="KW-1133">Transmembrane helix</keyword>
<evidence type="ECO:0000313" key="3">
    <source>
        <dbReference type="EMBL" id="JAC78173.1"/>
    </source>
</evidence>
<feature type="region of interest" description="Disordered" evidence="1">
    <location>
        <begin position="199"/>
        <end position="672"/>
    </location>
</feature>
<accession>A0A061S1T3</accession>
<feature type="compositionally biased region" description="Basic and acidic residues" evidence="1">
    <location>
        <begin position="513"/>
        <end position="530"/>
    </location>
</feature>
<organism evidence="3">
    <name type="scientific">Tetraselmis sp. GSL018</name>
    <dbReference type="NCBI Taxonomy" id="582737"/>
    <lineage>
        <taxon>Eukaryota</taxon>
        <taxon>Viridiplantae</taxon>
        <taxon>Chlorophyta</taxon>
        <taxon>core chlorophytes</taxon>
        <taxon>Chlorodendrophyceae</taxon>
        <taxon>Chlorodendrales</taxon>
        <taxon>Chlorodendraceae</taxon>
        <taxon>Tetraselmis</taxon>
    </lineage>
</organism>
<reference evidence="3" key="1">
    <citation type="submission" date="2014-05" db="EMBL/GenBank/DDBJ databases">
        <title>The transcriptome of the halophilic microalga Tetraselmis sp. GSL018 isolated from the Great Salt Lake, Utah.</title>
        <authorList>
            <person name="Jinkerson R.E."/>
            <person name="D'Adamo S."/>
            <person name="Posewitz M.C."/>
        </authorList>
    </citation>
    <scope>NUCLEOTIDE SEQUENCE</scope>
    <source>
        <strain evidence="3">GSL018</strain>
    </source>
</reference>
<dbReference type="EMBL" id="GBEZ01007276">
    <property type="protein sequence ID" value="JAC78173.1"/>
    <property type="molecule type" value="Transcribed_RNA"/>
</dbReference>
<feature type="compositionally biased region" description="Low complexity" evidence="1">
    <location>
        <begin position="486"/>
        <end position="498"/>
    </location>
</feature>
<feature type="compositionally biased region" description="Low complexity" evidence="1">
    <location>
        <begin position="336"/>
        <end position="364"/>
    </location>
</feature>
<feature type="compositionally biased region" description="Low complexity" evidence="1">
    <location>
        <begin position="251"/>
        <end position="262"/>
    </location>
</feature>
<feature type="compositionally biased region" description="Low complexity" evidence="1">
    <location>
        <begin position="616"/>
        <end position="627"/>
    </location>
</feature>
<feature type="compositionally biased region" description="Basic and acidic residues" evidence="1">
    <location>
        <begin position="263"/>
        <end position="278"/>
    </location>
</feature>
<feature type="transmembrane region" description="Helical" evidence="2">
    <location>
        <begin position="41"/>
        <end position="63"/>
    </location>
</feature>
<name>A0A061S1T3_9CHLO</name>
<feature type="compositionally biased region" description="Polar residues" evidence="1">
    <location>
        <begin position="576"/>
        <end position="587"/>
    </location>
</feature>
<dbReference type="AlphaFoldDB" id="A0A061S1T3"/>
<feature type="compositionally biased region" description="Acidic residues" evidence="1">
    <location>
        <begin position="647"/>
        <end position="663"/>
    </location>
</feature>
<keyword evidence="2" id="KW-0812">Transmembrane</keyword>
<gene>
    <name evidence="3" type="ORF">TSPGSL018_15831</name>
</gene>
<evidence type="ECO:0000256" key="2">
    <source>
        <dbReference type="SAM" id="Phobius"/>
    </source>
</evidence>
<protein>
    <submittedName>
        <fullName evidence="3">Uncharacterized protein</fullName>
    </submittedName>
</protein>
<proteinExistence type="predicted"/>
<feature type="compositionally biased region" description="Basic and acidic residues" evidence="1">
    <location>
        <begin position="461"/>
        <end position="478"/>
    </location>
</feature>
<keyword evidence="2" id="KW-0472">Membrane</keyword>
<evidence type="ECO:0000256" key="1">
    <source>
        <dbReference type="SAM" id="MobiDB-lite"/>
    </source>
</evidence>
<feature type="compositionally biased region" description="Basic and acidic residues" evidence="1">
    <location>
        <begin position="286"/>
        <end position="296"/>
    </location>
</feature>